<sequence>MNSDYEIRVDLASIWDPADIVALYRAGGWWKDEYDPGEIPRLIRGSFAFAVAVDPAKGKAVGMGRVISDGVSDAYVQDIVVLPEYRNRDIGTRIVALLLETCQRAGLTWIALIAEPGSEVFYLPLGFSRMVGHVPLIYRGEA</sequence>
<dbReference type="PROSITE" id="PS51186">
    <property type="entry name" value="GNAT"/>
    <property type="match status" value="1"/>
</dbReference>
<dbReference type="SUPFAM" id="SSF55729">
    <property type="entry name" value="Acyl-CoA N-acyltransferases (Nat)"/>
    <property type="match status" value="1"/>
</dbReference>
<dbReference type="Proteomes" id="UP000002408">
    <property type="component" value="Chromosome"/>
</dbReference>
<dbReference type="HOGENOM" id="CLU_086503_3_2_2"/>
<dbReference type="KEGG" id="mbn:Mboo_0559"/>
<dbReference type="EMBL" id="CP000780">
    <property type="protein sequence ID" value="ABS55077.1"/>
    <property type="molecule type" value="Genomic_DNA"/>
</dbReference>
<evidence type="ECO:0000259" key="1">
    <source>
        <dbReference type="PROSITE" id="PS51186"/>
    </source>
</evidence>
<dbReference type="PANTHER" id="PTHR43233:SF1">
    <property type="entry name" value="FAMILY N-ACETYLTRANSFERASE, PUTATIVE (AFU_ORTHOLOGUE AFUA_6G03350)-RELATED"/>
    <property type="match status" value="1"/>
</dbReference>
<dbReference type="GeneID" id="5411181"/>
<dbReference type="OrthoDB" id="87545at2157"/>
<dbReference type="eggNOG" id="arCOG00839">
    <property type="taxonomic scope" value="Archaea"/>
</dbReference>
<accession>A7I5R6</accession>
<proteinExistence type="predicted"/>
<organism evidence="2 3">
    <name type="scientific">Methanoregula boonei (strain DSM 21154 / JCM 14090 / 6A8)</name>
    <dbReference type="NCBI Taxonomy" id="456442"/>
    <lineage>
        <taxon>Archaea</taxon>
        <taxon>Methanobacteriati</taxon>
        <taxon>Methanobacteriota</taxon>
        <taxon>Stenosarchaea group</taxon>
        <taxon>Methanomicrobia</taxon>
        <taxon>Methanomicrobiales</taxon>
        <taxon>Methanoregulaceae</taxon>
        <taxon>Methanoregula</taxon>
    </lineage>
</organism>
<evidence type="ECO:0000313" key="2">
    <source>
        <dbReference type="EMBL" id="ABS55077.1"/>
    </source>
</evidence>
<dbReference type="AlphaFoldDB" id="A7I5R6"/>
<dbReference type="CDD" id="cd04301">
    <property type="entry name" value="NAT_SF"/>
    <property type="match status" value="1"/>
</dbReference>
<evidence type="ECO:0000313" key="3">
    <source>
        <dbReference type="Proteomes" id="UP000002408"/>
    </source>
</evidence>
<protein>
    <submittedName>
        <fullName evidence="2">GCN5-related N-acetyltransferase</fullName>
    </submittedName>
</protein>
<keyword evidence="2" id="KW-0808">Transferase</keyword>
<feature type="domain" description="N-acetyltransferase" evidence="1">
    <location>
        <begin position="7"/>
        <end position="142"/>
    </location>
</feature>
<dbReference type="InterPro" id="IPR000182">
    <property type="entry name" value="GNAT_dom"/>
</dbReference>
<gene>
    <name evidence="2" type="ordered locus">Mboo_0559</name>
</gene>
<dbReference type="RefSeq" id="WP_012106098.1">
    <property type="nucleotide sequence ID" value="NC_009712.1"/>
</dbReference>
<dbReference type="GO" id="GO:0016747">
    <property type="term" value="F:acyltransferase activity, transferring groups other than amino-acyl groups"/>
    <property type="evidence" value="ECO:0007669"/>
    <property type="project" value="InterPro"/>
</dbReference>
<dbReference type="Pfam" id="PF00583">
    <property type="entry name" value="Acetyltransf_1"/>
    <property type="match status" value="1"/>
</dbReference>
<name>A7I5R6_METB6</name>
<dbReference type="InterPro" id="IPR016181">
    <property type="entry name" value="Acyl_CoA_acyltransferase"/>
</dbReference>
<dbReference type="InterPro" id="IPR053144">
    <property type="entry name" value="Acetyltransferase_Butenolide"/>
</dbReference>
<dbReference type="Gene3D" id="3.40.630.30">
    <property type="match status" value="1"/>
</dbReference>
<dbReference type="PANTHER" id="PTHR43233">
    <property type="entry name" value="FAMILY N-ACETYLTRANSFERASE, PUTATIVE (AFU_ORTHOLOGUE AFUA_6G03350)-RELATED"/>
    <property type="match status" value="1"/>
</dbReference>
<dbReference type="STRING" id="456442.Mboo_0559"/>
<reference evidence="3" key="1">
    <citation type="journal article" date="2015" name="Microbiology">
        <title>Genome of Methanoregula boonei 6A8 reveals adaptations to oligotrophic peatland environments.</title>
        <authorList>
            <person name="Braeuer S."/>
            <person name="Cadillo-Quiroz H."/>
            <person name="Kyrpides N."/>
            <person name="Woyke T."/>
            <person name="Goodwin L."/>
            <person name="Detter C."/>
            <person name="Podell S."/>
            <person name="Yavitt J.B."/>
            <person name="Zinder S.H."/>
        </authorList>
    </citation>
    <scope>NUCLEOTIDE SEQUENCE [LARGE SCALE GENOMIC DNA]</scope>
    <source>
        <strain evidence="3">DSM 21154 / JCM 14090 / 6A8</strain>
    </source>
</reference>
<keyword evidence="3" id="KW-1185">Reference proteome</keyword>